<dbReference type="KEGG" id="pti:PHATRDRAFT_42742"/>
<reference evidence="2 3" key="1">
    <citation type="journal article" date="2008" name="Nature">
        <title>The Phaeodactylum genome reveals the evolutionary history of diatom genomes.</title>
        <authorList>
            <person name="Bowler C."/>
            <person name="Allen A.E."/>
            <person name="Badger J.H."/>
            <person name="Grimwood J."/>
            <person name="Jabbari K."/>
            <person name="Kuo A."/>
            <person name="Maheswari U."/>
            <person name="Martens C."/>
            <person name="Maumus F."/>
            <person name="Otillar R.P."/>
            <person name="Rayko E."/>
            <person name="Salamov A."/>
            <person name="Vandepoele K."/>
            <person name="Beszteri B."/>
            <person name="Gruber A."/>
            <person name="Heijde M."/>
            <person name="Katinka M."/>
            <person name="Mock T."/>
            <person name="Valentin K."/>
            <person name="Verret F."/>
            <person name="Berges J.A."/>
            <person name="Brownlee C."/>
            <person name="Cadoret J.P."/>
            <person name="Chiovitti A."/>
            <person name="Choi C.J."/>
            <person name="Coesel S."/>
            <person name="De Martino A."/>
            <person name="Detter J.C."/>
            <person name="Durkin C."/>
            <person name="Falciatore A."/>
            <person name="Fournet J."/>
            <person name="Haruta M."/>
            <person name="Huysman M.J."/>
            <person name="Jenkins B.D."/>
            <person name="Jiroutova K."/>
            <person name="Jorgensen R.E."/>
            <person name="Joubert Y."/>
            <person name="Kaplan A."/>
            <person name="Kroger N."/>
            <person name="Kroth P.G."/>
            <person name="La Roche J."/>
            <person name="Lindquist E."/>
            <person name="Lommer M."/>
            <person name="Martin-Jezequel V."/>
            <person name="Lopez P.J."/>
            <person name="Lucas S."/>
            <person name="Mangogna M."/>
            <person name="McGinnis K."/>
            <person name="Medlin L.K."/>
            <person name="Montsant A."/>
            <person name="Oudot-Le Secq M.P."/>
            <person name="Napoli C."/>
            <person name="Obornik M."/>
            <person name="Parker M.S."/>
            <person name="Petit J.L."/>
            <person name="Porcel B.M."/>
            <person name="Poulsen N."/>
            <person name="Robison M."/>
            <person name="Rychlewski L."/>
            <person name="Rynearson T.A."/>
            <person name="Schmutz J."/>
            <person name="Shapiro H."/>
            <person name="Siaut M."/>
            <person name="Stanley M."/>
            <person name="Sussman M.R."/>
            <person name="Taylor A.R."/>
            <person name="Vardi A."/>
            <person name="von Dassow P."/>
            <person name="Vyverman W."/>
            <person name="Willis A."/>
            <person name="Wyrwicz L.S."/>
            <person name="Rokhsar D.S."/>
            <person name="Weissenbach J."/>
            <person name="Armbrust E.V."/>
            <person name="Green B.R."/>
            <person name="Van de Peer Y."/>
            <person name="Grigoriev I.V."/>
        </authorList>
    </citation>
    <scope>NUCLEOTIDE SEQUENCE [LARGE SCALE GENOMIC DNA]</scope>
    <source>
        <strain evidence="2 3">CCAP 1055/1</strain>
    </source>
</reference>
<gene>
    <name evidence="2" type="ORF">PHATRDRAFT_42742</name>
</gene>
<reference evidence="3" key="2">
    <citation type="submission" date="2008-08" db="EMBL/GenBank/DDBJ databases">
        <authorList>
            <consortium name="Diatom Consortium"/>
            <person name="Grigoriev I."/>
            <person name="Grimwood J."/>
            <person name="Kuo A."/>
            <person name="Otillar R.P."/>
            <person name="Salamov A."/>
            <person name="Detter J.C."/>
            <person name="Lindquist E."/>
            <person name="Shapiro H."/>
            <person name="Lucas S."/>
            <person name="Glavina del Rio T."/>
            <person name="Pitluck S."/>
            <person name="Rokhsar D."/>
            <person name="Bowler C."/>
        </authorList>
    </citation>
    <scope>GENOME REANNOTATION</scope>
    <source>
        <strain evidence="3">CCAP 1055/1</strain>
    </source>
</reference>
<dbReference type="InParanoid" id="B7FPD4"/>
<organism evidence="2 3">
    <name type="scientific">Phaeodactylum tricornutum (strain CCAP 1055/1)</name>
    <dbReference type="NCBI Taxonomy" id="556484"/>
    <lineage>
        <taxon>Eukaryota</taxon>
        <taxon>Sar</taxon>
        <taxon>Stramenopiles</taxon>
        <taxon>Ochrophyta</taxon>
        <taxon>Bacillariophyta</taxon>
        <taxon>Bacillariophyceae</taxon>
        <taxon>Bacillariophycidae</taxon>
        <taxon>Naviculales</taxon>
        <taxon>Phaeodactylaceae</taxon>
        <taxon>Phaeodactylum</taxon>
    </lineage>
</organism>
<dbReference type="RefSeq" id="XP_002177194.1">
    <property type="nucleotide sequence ID" value="XM_002177158.1"/>
</dbReference>
<keyword evidence="3" id="KW-1185">Reference proteome</keyword>
<evidence type="ECO:0000313" key="3">
    <source>
        <dbReference type="Proteomes" id="UP000000759"/>
    </source>
</evidence>
<name>B7FPD4_PHATC</name>
<feature type="signal peptide" evidence="1">
    <location>
        <begin position="1"/>
        <end position="20"/>
    </location>
</feature>
<feature type="chain" id="PRO_5002855143" evidence="1">
    <location>
        <begin position="21"/>
        <end position="63"/>
    </location>
</feature>
<dbReference type="OrthoDB" id="10475197at2759"/>
<accession>B7FPD4</accession>
<evidence type="ECO:0000313" key="2">
    <source>
        <dbReference type="EMBL" id="EEC51657.1"/>
    </source>
</evidence>
<proteinExistence type="predicted"/>
<protein>
    <submittedName>
        <fullName evidence="2">Uncharacterized protein</fullName>
    </submittedName>
</protein>
<sequence length="63" mass="6588">MKSPTFFGLLLVVLLGAAVAFIRPAQPVQLASTPFLGETGLDNPMVASDPSIHPARKCGFCMG</sequence>
<dbReference type="PaxDb" id="2850-Phatr42742"/>
<keyword evidence="1" id="KW-0732">Signal</keyword>
<dbReference type="AlphaFoldDB" id="B7FPD4"/>
<evidence type="ECO:0000256" key="1">
    <source>
        <dbReference type="SAM" id="SignalP"/>
    </source>
</evidence>
<dbReference type="Proteomes" id="UP000000759">
    <property type="component" value="Chromosome 1"/>
</dbReference>
<dbReference type="GeneID" id="7196372"/>
<dbReference type="EMBL" id="CM000605">
    <property type="protein sequence ID" value="EEC51657.1"/>
    <property type="molecule type" value="Genomic_DNA"/>
</dbReference>
<dbReference type="HOGENOM" id="CLU_2228420_0_0_1"/>